<dbReference type="SUPFAM" id="SSF48239">
    <property type="entry name" value="Terpenoid cyclases/Protein prenyltransferases"/>
    <property type="match status" value="1"/>
</dbReference>
<dbReference type="AlphaFoldDB" id="A0A9Q0KD25"/>
<feature type="domain" description="Terpene synthase metal-binding" evidence="5">
    <location>
        <begin position="216"/>
        <end position="441"/>
    </location>
</feature>
<dbReference type="InterPro" id="IPR008930">
    <property type="entry name" value="Terpenoid_cyclase/PrenylTrfase"/>
</dbReference>
<dbReference type="PANTHER" id="PTHR31225:SF93">
    <property type="entry name" value="ALPHA-HUMULENE_(-)-(E)-BETA-CARYOPHYLLENE SYNTHASE"/>
    <property type="match status" value="1"/>
</dbReference>
<comment type="caution">
    <text evidence="6">The sequence shown here is derived from an EMBL/GenBank/DDBJ whole genome shotgun (WGS) entry which is preliminary data.</text>
</comment>
<dbReference type="PANTHER" id="PTHR31225">
    <property type="entry name" value="OS04G0344100 PROTEIN-RELATED"/>
    <property type="match status" value="1"/>
</dbReference>
<dbReference type="FunFam" id="1.50.10.130:FF:000001">
    <property type="entry name" value="Isoprene synthase, chloroplastic"/>
    <property type="match status" value="1"/>
</dbReference>
<dbReference type="EMBL" id="JAMYWD010000006">
    <property type="protein sequence ID" value="KAJ4968224.1"/>
    <property type="molecule type" value="Genomic_DNA"/>
</dbReference>
<gene>
    <name evidence="6" type="ORF">NE237_014925</name>
</gene>
<dbReference type="InterPro" id="IPR005630">
    <property type="entry name" value="Terpene_synthase_metal-bd"/>
</dbReference>
<dbReference type="InterPro" id="IPR044814">
    <property type="entry name" value="Terpene_cyclase_plant_C1"/>
</dbReference>
<evidence type="ECO:0000256" key="3">
    <source>
        <dbReference type="ARBA" id="ARBA00023239"/>
    </source>
</evidence>
<evidence type="ECO:0000259" key="5">
    <source>
        <dbReference type="Pfam" id="PF03936"/>
    </source>
</evidence>
<name>A0A9Q0KD25_9MAGN</name>
<dbReference type="Pfam" id="PF01397">
    <property type="entry name" value="Terpene_synth"/>
    <property type="match status" value="1"/>
</dbReference>
<dbReference type="Gene3D" id="1.50.10.130">
    <property type="entry name" value="Terpene synthase, N-terminal domain"/>
    <property type="match status" value="1"/>
</dbReference>
<proteinExistence type="predicted"/>
<dbReference type="FunFam" id="1.10.600.10:FF:000007">
    <property type="entry name" value="Isoprene synthase, chloroplastic"/>
    <property type="match status" value="1"/>
</dbReference>
<dbReference type="InterPro" id="IPR050148">
    <property type="entry name" value="Terpene_synthase-like"/>
</dbReference>
<dbReference type="OrthoDB" id="1877784at2759"/>
<accession>A0A9Q0KD25</accession>
<dbReference type="SFLD" id="SFLDS00005">
    <property type="entry name" value="Isoprenoid_Synthase_Type_I"/>
    <property type="match status" value="1"/>
</dbReference>
<reference evidence="6" key="1">
    <citation type="journal article" date="2023" name="Plant J.">
        <title>The genome of the king protea, Protea cynaroides.</title>
        <authorList>
            <person name="Chang J."/>
            <person name="Duong T.A."/>
            <person name="Schoeman C."/>
            <person name="Ma X."/>
            <person name="Roodt D."/>
            <person name="Barker N."/>
            <person name="Li Z."/>
            <person name="Van de Peer Y."/>
            <person name="Mizrachi E."/>
        </authorList>
    </citation>
    <scope>NUCLEOTIDE SEQUENCE</scope>
    <source>
        <tissue evidence="6">Young leaves</tissue>
    </source>
</reference>
<dbReference type="Proteomes" id="UP001141806">
    <property type="component" value="Unassembled WGS sequence"/>
</dbReference>
<evidence type="ECO:0000256" key="2">
    <source>
        <dbReference type="ARBA" id="ARBA00022842"/>
    </source>
</evidence>
<dbReference type="SFLD" id="SFLDG01019">
    <property type="entry name" value="Terpene_Cyclase_Like_1_C_Termi"/>
    <property type="match status" value="1"/>
</dbReference>
<keyword evidence="1" id="KW-0479">Metal-binding</keyword>
<dbReference type="InterPro" id="IPR008949">
    <property type="entry name" value="Isoprenoid_synthase_dom_sf"/>
</dbReference>
<organism evidence="6 7">
    <name type="scientific">Protea cynaroides</name>
    <dbReference type="NCBI Taxonomy" id="273540"/>
    <lineage>
        <taxon>Eukaryota</taxon>
        <taxon>Viridiplantae</taxon>
        <taxon>Streptophyta</taxon>
        <taxon>Embryophyta</taxon>
        <taxon>Tracheophyta</taxon>
        <taxon>Spermatophyta</taxon>
        <taxon>Magnoliopsida</taxon>
        <taxon>Proteales</taxon>
        <taxon>Proteaceae</taxon>
        <taxon>Protea</taxon>
    </lineage>
</organism>
<feature type="domain" description="Terpene synthase N-terminal" evidence="4">
    <location>
        <begin position="4"/>
        <end position="159"/>
    </location>
</feature>
<protein>
    <submittedName>
        <fullName evidence="6">Uncharacterized protein</fullName>
    </submittedName>
</protein>
<dbReference type="InterPro" id="IPR036965">
    <property type="entry name" value="Terpene_synth_N_sf"/>
</dbReference>
<dbReference type="InterPro" id="IPR001906">
    <property type="entry name" value="Terpene_synth_N"/>
</dbReference>
<dbReference type="InterPro" id="IPR034741">
    <property type="entry name" value="Terpene_cyclase-like_1_C"/>
</dbReference>
<evidence type="ECO:0000259" key="4">
    <source>
        <dbReference type="Pfam" id="PF01397"/>
    </source>
</evidence>
<evidence type="ECO:0000313" key="6">
    <source>
        <dbReference type="EMBL" id="KAJ4968224.1"/>
    </source>
</evidence>
<dbReference type="GO" id="GO:0010333">
    <property type="term" value="F:terpene synthase activity"/>
    <property type="evidence" value="ECO:0007669"/>
    <property type="project" value="InterPro"/>
</dbReference>
<dbReference type="SUPFAM" id="SSF48576">
    <property type="entry name" value="Terpenoid synthases"/>
    <property type="match status" value="1"/>
</dbReference>
<dbReference type="GO" id="GO:0016102">
    <property type="term" value="P:diterpenoid biosynthetic process"/>
    <property type="evidence" value="ECO:0007669"/>
    <property type="project" value="InterPro"/>
</dbReference>
<keyword evidence="7" id="KW-1185">Reference proteome</keyword>
<dbReference type="Pfam" id="PF03936">
    <property type="entry name" value="Terpene_synth_C"/>
    <property type="match status" value="1"/>
</dbReference>
<dbReference type="GO" id="GO:0000287">
    <property type="term" value="F:magnesium ion binding"/>
    <property type="evidence" value="ECO:0007669"/>
    <property type="project" value="InterPro"/>
</dbReference>
<dbReference type="CDD" id="cd00684">
    <property type="entry name" value="Terpene_cyclase_plant_C1"/>
    <property type="match status" value="1"/>
</dbReference>
<sequence>MYEACLEEVRELKEEVRRMLATNANEFLKKLKLIDSLQRLGVGYHFEGELEEMLEQIHDAPCGFDGNDLYTVALWFRLLRQQGYNVPCDVFNRFKDSDGNFKEDLIKDVSSMLCLYEATHLRIPGEDILDEALEFTTTGLKSIVTDLKPPLATQVMHALRQPLHKGVSRIEARHYISIYQEDKTKNEILLKLAKRDFNLLQSIYLQELRQLSKWWKELNFASKLPYGRERLVECYFWIIGLYFEPHYALAREISTKILVMISIIDDTYDAYGGNLAPWMDSPEYMKVVYIGLLDVYNEIEEELRKKGQSYCVNYAKEANKALVRAYLTEAKWFNDGYIPTFKEYMQNGLISSAVTMFTVGSLLGMGDVVTKKAFDWAMDEPKILKVLCMHGRLMNDMKSHKFEQERGHVCSAVECYVKEYDASEQEAYDEFNGRVKDGWKDINQAFMKPIAVPMPVLLLYVNFARTLYLIYKDTDGYTFAHEVLKEFITSMFIDPI</sequence>
<evidence type="ECO:0000313" key="7">
    <source>
        <dbReference type="Proteomes" id="UP001141806"/>
    </source>
</evidence>
<dbReference type="Gene3D" id="1.10.600.10">
    <property type="entry name" value="Farnesyl Diphosphate Synthase"/>
    <property type="match status" value="1"/>
</dbReference>
<keyword evidence="3" id="KW-0456">Lyase</keyword>
<keyword evidence="2" id="KW-0460">Magnesium</keyword>
<evidence type="ECO:0000256" key="1">
    <source>
        <dbReference type="ARBA" id="ARBA00022723"/>
    </source>
</evidence>